<proteinExistence type="predicted"/>
<organism evidence="2 3">
    <name type="scientific">Cristinia sonorae</name>
    <dbReference type="NCBI Taxonomy" id="1940300"/>
    <lineage>
        <taxon>Eukaryota</taxon>
        <taxon>Fungi</taxon>
        <taxon>Dikarya</taxon>
        <taxon>Basidiomycota</taxon>
        <taxon>Agaricomycotina</taxon>
        <taxon>Agaricomycetes</taxon>
        <taxon>Agaricomycetidae</taxon>
        <taxon>Agaricales</taxon>
        <taxon>Pleurotineae</taxon>
        <taxon>Stephanosporaceae</taxon>
        <taxon>Cristinia</taxon>
    </lineage>
</organism>
<feature type="compositionally biased region" description="Low complexity" evidence="1">
    <location>
        <begin position="66"/>
        <end position="87"/>
    </location>
</feature>
<comment type="caution">
    <text evidence="2">The sequence shown here is derived from an EMBL/GenBank/DDBJ whole genome shotgun (WGS) entry which is preliminary data.</text>
</comment>
<gene>
    <name evidence="2" type="ORF">BXZ70DRAFT_297010</name>
</gene>
<evidence type="ECO:0000313" key="2">
    <source>
        <dbReference type="EMBL" id="KAH8099391.1"/>
    </source>
</evidence>
<sequence length="412" mass="44447">MSQAPLRSNPSPRPPVDFPSQPSRLPSSSSVNLQQQIPRPTSAHGLPSEMMGSVQMPMPQPSQRPASIHSQHSQASLHSQTSLHSLAGSTELPYALPGQTQTPPRHRLSRMAQDMAASGGVNQAAVFPTDPNYTAFSQTTSQGGPYGPPGQPQNIYRPTTNTSSSSRSRPPPPGLPPRLQQQQMHSAPRPDIVLPPRHQAAKNRAQQAAPQPSYLPKRLVMPTPLQTQVVPQQQIQGMPSYGSTSSGSSGESVPVPLGSDYLLAPVVAAQQAQQQQQSKRAKEVPISHGRNLLRKRTTVNGMPAPETQVMGDSGVGVHVVGNGVGKEYVPSSNASAAMFASKAPGGSMAKAGASSDSVDMRAGLESKMRERELQKEREREWKRELESQNLAQKEREKEKEKEKGGRKLSKRR</sequence>
<keyword evidence="3" id="KW-1185">Reference proteome</keyword>
<feature type="region of interest" description="Disordered" evidence="1">
    <location>
        <begin position="342"/>
        <end position="412"/>
    </location>
</feature>
<protein>
    <submittedName>
        <fullName evidence="2">Uncharacterized protein</fullName>
    </submittedName>
</protein>
<dbReference type="EMBL" id="JAEVFJ010000020">
    <property type="protein sequence ID" value="KAH8099391.1"/>
    <property type="molecule type" value="Genomic_DNA"/>
</dbReference>
<dbReference type="Proteomes" id="UP000813824">
    <property type="component" value="Unassembled WGS sequence"/>
</dbReference>
<feature type="region of interest" description="Disordered" evidence="1">
    <location>
        <begin position="1"/>
        <end position="194"/>
    </location>
</feature>
<feature type="compositionally biased region" description="Polar residues" evidence="1">
    <location>
        <begin position="131"/>
        <end position="141"/>
    </location>
</feature>
<feature type="compositionally biased region" description="Low complexity" evidence="1">
    <location>
        <begin position="157"/>
        <end position="168"/>
    </location>
</feature>
<evidence type="ECO:0000313" key="3">
    <source>
        <dbReference type="Proteomes" id="UP000813824"/>
    </source>
</evidence>
<feature type="compositionally biased region" description="Polar residues" evidence="1">
    <location>
        <begin position="1"/>
        <end position="10"/>
    </location>
</feature>
<reference evidence="2" key="1">
    <citation type="journal article" date="2021" name="New Phytol.">
        <title>Evolutionary innovations through gain and loss of genes in the ectomycorrhizal Boletales.</title>
        <authorList>
            <person name="Wu G."/>
            <person name="Miyauchi S."/>
            <person name="Morin E."/>
            <person name="Kuo A."/>
            <person name="Drula E."/>
            <person name="Varga T."/>
            <person name="Kohler A."/>
            <person name="Feng B."/>
            <person name="Cao Y."/>
            <person name="Lipzen A."/>
            <person name="Daum C."/>
            <person name="Hundley H."/>
            <person name="Pangilinan J."/>
            <person name="Johnson J."/>
            <person name="Barry K."/>
            <person name="LaButti K."/>
            <person name="Ng V."/>
            <person name="Ahrendt S."/>
            <person name="Min B."/>
            <person name="Choi I.G."/>
            <person name="Park H."/>
            <person name="Plett J.M."/>
            <person name="Magnuson J."/>
            <person name="Spatafora J.W."/>
            <person name="Nagy L.G."/>
            <person name="Henrissat B."/>
            <person name="Grigoriev I.V."/>
            <person name="Yang Z.L."/>
            <person name="Xu J."/>
            <person name="Martin F.M."/>
        </authorList>
    </citation>
    <scope>NUCLEOTIDE SEQUENCE</scope>
    <source>
        <strain evidence="2">KKN 215</strain>
    </source>
</reference>
<dbReference type="AlphaFoldDB" id="A0A8K0XNX7"/>
<feature type="compositionally biased region" description="Low complexity" evidence="1">
    <location>
        <begin position="19"/>
        <end position="30"/>
    </location>
</feature>
<name>A0A8K0XNX7_9AGAR</name>
<evidence type="ECO:0000256" key="1">
    <source>
        <dbReference type="SAM" id="MobiDB-lite"/>
    </source>
</evidence>
<feature type="compositionally biased region" description="Basic and acidic residues" evidence="1">
    <location>
        <begin position="358"/>
        <end position="405"/>
    </location>
</feature>
<accession>A0A8K0XNX7</accession>